<name>A0A2D6YID4_9DELT</name>
<reference evidence="10" key="1">
    <citation type="submission" date="2017-09" db="EMBL/GenBank/DDBJ databases">
        <title>The Reconstruction of 2,631 Draft Metagenome-Assembled Genomes from the Global Oceans.</title>
        <authorList>
            <person name="Tully B.J."/>
            <person name="Graham E.D."/>
            <person name="Heidelberg J.F."/>
        </authorList>
    </citation>
    <scope>NUCLEOTIDE SEQUENCE [LARGE SCALE GENOMIC DNA]</scope>
</reference>
<feature type="domain" description="ABC3 transporter permease C-terminal" evidence="7">
    <location>
        <begin position="514"/>
        <end position="631"/>
    </location>
</feature>
<gene>
    <name evidence="9" type="ORF">CMN54_05785</name>
</gene>
<evidence type="ECO:0000256" key="3">
    <source>
        <dbReference type="ARBA" id="ARBA00022692"/>
    </source>
</evidence>
<dbReference type="GO" id="GO:0005886">
    <property type="term" value="C:plasma membrane"/>
    <property type="evidence" value="ECO:0007669"/>
    <property type="project" value="UniProtKB-SubCell"/>
</dbReference>
<feature type="transmembrane region" description="Helical" evidence="6">
    <location>
        <begin position="121"/>
        <end position="139"/>
    </location>
</feature>
<feature type="transmembrane region" description="Helical" evidence="6">
    <location>
        <begin position="222"/>
        <end position="242"/>
    </location>
</feature>
<feature type="non-terminal residue" evidence="9">
    <location>
        <position position="1"/>
    </location>
</feature>
<sequence>RVDLILSGDDEENKQQIKRLNEALPVGVSVKSSQTRLESADKMTRAFHLNLSALSLLSLIVGMFLIYNTMTFSVVQRYRLLGQFRAVGVTRGEIFCIILIEAIVIGVMGTLLGLIGGSQLAKILVIFVTQTINDLYYVLSVRELQWSNLSLFKGIGLGVGATLLAVIPPAKEASNIPPRMVLNRSSREESFHKTLRWSSYAGLSLCTAGVFLLWLPSRNLILSYAGLFSLIIGLAFLTPHLTNFAMTLIRPIITKFFGVLGSMAARGVQAELSRTSVAIAALMVAISAAIGLGIMVGSFRHTVFYWLEQQLWADIYVAPPGNSRHLDKVLLPESIEILEKAEGVAHLTRNRRIQVKTSGSEIDLLTLDLPEEGYASYNFKEAIEDPWDSFDSKQSIVISEPLSNRLGLSIGEKLTLLSSRGDTIFEIKGVFYDYSSERGHAIIHRNHLEKFWEDTRVNSVALYLEDGWTPELFQSAFERLNTPQPLIIRSNVTLRQVSLEIFDRTFAITGVLQLLVTGVAFIGVISSLMALQLERQRELGILRATGMTPGQIWRLVTSQCGLMGIVAGVLAIPVGIMMAIVLIFVINQRSFGWTFPTLIEPSVLLNNMLLAVFAALLAGLYPAIKMSRVPPALVLREE</sequence>
<keyword evidence="4 6" id="KW-1133">Transmembrane helix</keyword>
<keyword evidence="3 6" id="KW-0812">Transmembrane</keyword>
<dbReference type="InterPro" id="IPR025857">
    <property type="entry name" value="MacB_PCD"/>
</dbReference>
<dbReference type="Pfam" id="PF12704">
    <property type="entry name" value="MacB_PCD"/>
    <property type="match status" value="1"/>
</dbReference>
<evidence type="ECO:0000256" key="5">
    <source>
        <dbReference type="ARBA" id="ARBA00023136"/>
    </source>
</evidence>
<organism evidence="9 10">
    <name type="scientific">SAR324 cluster bacterium</name>
    <dbReference type="NCBI Taxonomy" id="2024889"/>
    <lineage>
        <taxon>Bacteria</taxon>
        <taxon>Deltaproteobacteria</taxon>
        <taxon>SAR324 cluster</taxon>
    </lineage>
</organism>
<dbReference type="Proteomes" id="UP000226525">
    <property type="component" value="Unassembled WGS sequence"/>
</dbReference>
<proteinExistence type="predicted"/>
<comment type="subcellular location">
    <subcellularLocation>
        <location evidence="1">Cell membrane</location>
        <topology evidence="1">Multi-pass membrane protein</topology>
    </subcellularLocation>
</comment>
<feature type="transmembrane region" description="Helical" evidence="6">
    <location>
        <begin position="277"/>
        <end position="299"/>
    </location>
</feature>
<keyword evidence="5 6" id="KW-0472">Membrane</keyword>
<feature type="transmembrane region" description="Helical" evidence="6">
    <location>
        <begin position="151"/>
        <end position="170"/>
    </location>
</feature>
<evidence type="ECO:0000256" key="4">
    <source>
        <dbReference type="ARBA" id="ARBA00022989"/>
    </source>
</evidence>
<evidence type="ECO:0000313" key="10">
    <source>
        <dbReference type="Proteomes" id="UP000226525"/>
    </source>
</evidence>
<evidence type="ECO:0000259" key="8">
    <source>
        <dbReference type="Pfam" id="PF12704"/>
    </source>
</evidence>
<evidence type="ECO:0000259" key="7">
    <source>
        <dbReference type="Pfam" id="PF02687"/>
    </source>
</evidence>
<feature type="transmembrane region" description="Helical" evidence="6">
    <location>
        <begin position="197"/>
        <end position="215"/>
    </location>
</feature>
<evidence type="ECO:0000313" key="9">
    <source>
        <dbReference type="EMBL" id="MAH62946.1"/>
    </source>
</evidence>
<dbReference type="AlphaFoldDB" id="A0A2D6YID4"/>
<feature type="transmembrane region" description="Helical" evidence="6">
    <location>
        <begin position="94"/>
        <end position="115"/>
    </location>
</feature>
<dbReference type="PANTHER" id="PTHR30287:SF2">
    <property type="entry name" value="BLL1001 PROTEIN"/>
    <property type="match status" value="1"/>
</dbReference>
<accession>A0A2D6YID4</accession>
<evidence type="ECO:0000256" key="2">
    <source>
        <dbReference type="ARBA" id="ARBA00022475"/>
    </source>
</evidence>
<evidence type="ECO:0000256" key="6">
    <source>
        <dbReference type="SAM" id="Phobius"/>
    </source>
</evidence>
<feature type="transmembrane region" description="Helical" evidence="6">
    <location>
        <begin position="248"/>
        <end position="265"/>
    </location>
</feature>
<dbReference type="InterPro" id="IPR003838">
    <property type="entry name" value="ABC3_permease_C"/>
</dbReference>
<protein>
    <submittedName>
        <fullName evidence="9">Permease</fullName>
    </submittedName>
</protein>
<dbReference type="EMBL" id="NZEX01000063">
    <property type="protein sequence ID" value="MAH62946.1"/>
    <property type="molecule type" value="Genomic_DNA"/>
</dbReference>
<feature type="domain" description="MacB-like periplasmic core" evidence="8">
    <location>
        <begin position="275"/>
        <end position="479"/>
    </location>
</feature>
<feature type="domain" description="ABC3 transporter permease C-terminal" evidence="7">
    <location>
        <begin position="53"/>
        <end position="178"/>
    </location>
</feature>
<dbReference type="Pfam" id="PF02687">
    <property type="entry name" value="FtsX"/>
    <property type="match status" value="2"/>
</dbReference>
<dbReference type="InterPro" id="IPR038766">
    <property type="entry name" value="Membrane_comp_ABC_pdt"/>
</dbReference>
<dbReference type="PANTHER" id="PTHR30287">
    <property type="entry name" value="MEMBRANE COMPONENT OF PREDICTED ABC SUPERFAMILY METABOLITE UPTAKE TRANSPORTER"/>
    <property type="match status" value="1"/>
</dbReference>
<comment type="caution">
    <text evidence="9">The sequence shown here is derived from an EMBL/GenBank/DDBJ whole genome shotgun (WGS) entry which is preliminary data.</text>
</comment>
<feature type="transmembrane region" description="Helical" evidence="6">
    <location>
        <begin position="506"/>
        <end position="531"/>
    </location>
</feature>
<keyword evidence="2" id="KW-1003">Cell membrane</keyword>
<feature type="transmembrane region" description="Helical" evidence="6">
    <location>
        <begin position="605"/>
        <end position="624"/>
    </location>
</feature>
<feature type="transmembrane region" description="Helical" evidence="6">
    <location>
        <begin position="51"/>
        <end position="74"/>
    </location>
</feature>
<feature type="transmembrane region" description="Helical" evidence="6">
    <location>
        <begin position="552"/>
        <end position="585"/>
    </location>
</feature>
<evidence type="ECO:0000256" key="1">
    <source>
        <dbReference type="ARBA" id="ARBA00004651"/>
    </source>
</evidence>